<dbReference type="EMBL" id="EF101928">
    <property type="protein sequence ID" value="ABT16900.1"/>
    <property type="molecule type" value="Genomic_DNA"/>
</dbReference>
<proteinExistence type="predicted"/>
<sequence>MTRTLLRKTRKRRLTRMMTMRRTRMRMMTMRRTRMRMICLRTSSRTRRCLSRSRSTPSTSFSITMRTARQISTGLHSRPARRSRILTTSPRRLKRWMRLTYTPTLRLHLWRTRPKTLPSLWTRASGLMTTLMMRTRSARLICLLGFGIAMLS</sequence>
<reference evidence="1 2" key="1">
    <citation type="submission" date="2006-09" db="EMBL/GenBank/DDBJ databases">
        <title>Sequence and annotation of the 288-kb ATCV-1 virus that infects an endosymbiotic Chlorella strain of the heliozoon Acanthocystis turfacea.</title>
        <authorList>
            <person name="Fitzgerald L.A."/>
            <person name="Graves M.V."/>
            <person name="Li X."/>
            <person name="Pfitzner A.J.P."/>
            <person name="Hartigan J."/>
            <person name="Van Etten J.L."/>
        </authorList>
    </citation>
    <scope>NUCLEOTIDE SEQUENCE [LARGE SCALE GENOMIC DNA]</scope>
    <source>
        <strain evidence="1 2">ATCV-1</strain>
    </source>
</reference>
<protein>
    <submittedName>
        <fullName evidence="1">Uncharacterized protein z766R</fullName>
    </submittedName>
</protein>
<evidence type="ECO:0000313" key="1">
    <source>
        <dbReference type="EMBL" id="ABT16900.1"/>
    </source>
</evidence>
<evidence type="ECO:0000313" key="2">
    <source>
        <dbReference type="Proteomes" id="UP000202420"/>
    </source>
</evidence>
<gene>
    <name evidence="1" type="primary">z766R</name>
    <name evidence="1" type="ORF">ATCV1_z766R</name>
</gene>
<accession>A7KA26</accession>
<dbReference type="GeneID" id="5470282"/>
<dbReference type="RefSeq" id="YP_001427247.1">
    <property type="nucleotide sequence ID" value="NC_008724.1"/>
</dbReference>
<dbReference type="KEGG" id="vg:5470282"/>
<name>A7KA26_9PHYC</name>
<keyword evidence="2" id="KW-1185">Reference proteome</keyword>
<dbReference type="Proteomes" id="UP000202420">
    <property type="component" value="Segment"/>
</dbReference>
<organism evidence="1 2">
    <name type="scientific">Chlorovirus heliozoae</name>
    <dbReference type="NCBI Taxonomy" id="322019"/>
    <lineage>
        <taxon>Viruses</taxon>
        <taxon>Varidnaviria</taxon>
        <taxon>Bamfordvirae</taxon>
        <taxon>Nucleocytoviricota</taxon>
        <taxon>Megaviricetes</taxon>
        <taxon>Algavirales</taxon>
        <taxon>Phycodnaviridae</taxon>
        <taxon>Chlorovirus</taxon>
    </lineage>
</organism>